<dbReference type="SUPFAM" id="SSF46955">
    <property type="entry name" value="Putative DNA-binding domain"/>
    <property type="match status" value="1"/>
</dbReference>
<evidence type="ECO:0000259" key="1">
    <source>
        <dbReference type="Pfam" id="PF13411"/>
    </source>
</evidence>
<evidence type="ECO:0000313" key="2">
    <source>
        <dbReference type="EMBL" id="NEW46827.1"/>
    </source>
</evidence>
<sequence>MARTLGIPVATLRSWIQRYDLGPERRLPGQHRHFGRSEVAVLSRMVDLVRAGVSPVNAAKAARAAADPVPVLGEVAPVVAAAERLDATELLALFSAHCAHFGVVMTWNLMCRPAFADVVAGQRRGRGLIDVEHVLTWAITTALHRTVPVVRNTKGLIPVLLACIAGEGHVLPLEALRAALAEAAIPALLLGASVPGDALVDAVAKQPRRPIVLLWSHTGHSAPLPDFDEVRAPALLLLGGPGWTEPIALAHARTVHTLEDAVDTIVRTVQASPAADTRRRSDCFNG</sequence>
<accession>A0A6P1D8N1</accession>
<dbReference type="Proteomes" id="UP000468928">
    <property type="component" value="Unassembled WGS sequence"/>
</dbReference>
<dbReference type="GO" id="GO:0003677">
    <property type="term" value="F:DNA binding"/>
    <property type="evidence" value="ECO:0007669"/>
    <property type="project" value="InterPro"/>
</dbReference>
<comment type="caution">
    <text evidence="2">The sequence shown here is derived from an EMBL/GenBank/DDBJ whole genome shotgun (WGS) entry which is preliminary data.</text>
</comment>
<dbReference type="GO" id="GO:0006355">
    <property type="term" value="P:regulation of DNA-templated transcription"/>
    <property type="evidence" value="ECO:0007669"/>
    <property type="project" value="InterPro"/>
</dbReference>
<reference evidence="2 3" key="1">
    <citation type="submission" date="2020-01" db="EMBL/GenBank/DDBJ databases">
        <title>Genetics and antimicrobial susceptibilities of Nocardia species isolated from the soil; a comparison with species isolated from humans.</title>
        <authorList>
            <person name="Carrasco G."/>
            <person name="Monzon S."/>
            <person name="Sansegundo M."/>
            <person name="Garcia E."/>
            <person name="Garrido N."/>
            <person name="Medina M.J."/>
            <person name="Villalon P."/>
            <person name="Ramirez-Arocha A.C."/>
            <person name="Jimenez P."/>
            <person name="Cuesta I."/>
            <person name="Valdezate S."/>
        </authorList>
    </citation>
    <scope>NUCLEOTIDE SEQUENCE [LARGE SCALE GENOMIC DNA]</scope>
    <source>
        <strain evidence="2 3">CNM20110639</strain>
    </source>
</reference>
<feature type="domain" description="HTH merR-type" evidence="1">
    <location>
        <begin position="2"/>
        <end position="62"/>
    </location>
</feature>
<dbReference type="Gene3D" id="3.40.50.280">
    <property type="entry name" value="Cobalamin-binding domain"/>
    <property type="match status" value="1"/>
</dbReference>
<evidence type="ECO:0000313" key="3">
    <source>
        <dbReference type="Proteomes" id="UP000468928"/>
    </source>
</evidence>
<organism evidence="2 3">
    <name type="scientific">Nocardia cyriacigeorgica</name>
    <dbReference type="NCBI Taxonomy" id="135487"/>
    <lineage>
        <taxon>Bacteria</taxon>
        <taxon>Bacillati</taxon>
        <taxon>Actinomycetota</taxon>
        <taxon>Actinomycetes</taxon>
        <taxon>Mycobacteriales</taxon>
        <taxon>Nocardiaceae</taxon>
        <taxon>Nocardia</taxon>
    </lineage>
</organism>
<dbReference type="Gene3D" id="1.10.1660.10">
    <property type="match status" value="1"/>
</dbReference>
<dbReference type="AlphaFoldDB" id="A0A6P1D8N1"/>
<protein>
    <submittedName>
        <fullName evidence="2">MerR family transcriptional regulator</fullName>
    </submittedName>
</protein>
<dbReference type="Pfam" id="PF13411">
    <property type="entry name" value="MerR_1"/>
    <property type="match status" value="1"/>
</dbReference>
<dbReference type="InterPro" id="IPR000551">
    <property type="entry name" value="MerR-type_HTH_dom"/>
</dbReference>
<dbReference type="InterPro" id="IPR009061">
    <property type="entry name" value="DNA-bd_dom_put_sf"/>
</dbReference>
<dbReference type="EMBL" id="JAAGUZ010000061">
    <property type="protein sequence ID" value="NEW46827.1"/>
    <property type="molecule type" value="Genomic_DNA"/>
</dbReference>
<name>A0A6P1D8N1_9NOCA</name>
<gene>
    <name evidence="2" type="ORF">GV789_20575</name>
</gene>
<proteinExistence type="predicted"/>